<dbReference type="OrthoDB" id="9809583at2"/>
<dbReference type="Gene3D" id="2.60.120.260">
    <property type="entry name" value="Galactose-binding domain-like"/>
    <property type="match status" value="1"/>
</dbReference>
<dbReference type="InterPro" id="IPR013320">
    <property type="entry name" value="ConA-like_dom_sf"/>
</dbReference>
<dbReference type="Pfam" id="PF00722">
    <property type="entry name" value="Glyco_hydro_16"/>
    <property type="match status" value="1"/>
</dbReference>
<keyword evidence="5" id="KW-1185">Reference proteome</keyword>
<dbReference type="InterPro" id="IPR000757">
    <property type="entry name" value="Beta-glucanase-like"/>
</dbReference>
<dbReference type="CDD" id="cd14256">
    <property type="entry name" value="Dockerin_I"/>
    <property type="match status" value="1"/>
</dbReference>
<evidence type="ECO:0000313" key="5">
    <source>
        <dbReference type="Proteomes" id="UP000317421"/>
    </source>
</evidence>
<comment type="caution">
    <text evidence="4">The sequence shown here is derived from an EMBL/GenBank/DDBJ whole genome shotgun (WGS) entry which is preliminary data.</text>
</comment>
<dbReference type="PROSITE" id="PS00018">
    <property type="entry name" value="EF_HAND_1"/>
    <property type="match status" value="2"/>
</dbReference>
<dbReference type="GO" id="GO:0000272">
    <property type="term" value="P:polysaccharide catabolic process"/>
    <property type="evidence" value="ECO:0007669"/>
    <property type="project" value="InterPro"/>
</dbReference>
<dbReference type="AlphaFoldDB" id="A0A5C6ACH8"/>
<accession>A0A5C6ACH8</accession>
<dbReference type="PANTHER" id="PTHR10963:SF55">
    <property type="entry name" value="GLYCOSIDE HYDROLASE FAMILY 16 PROTEIN"/>
    <property type="match status" value="1"/>
</dbReference>
<dbReference type="InterPro" id="IPR002105">
    <property type="entry name" value="Dockerin_1_rpt"/>
</dbReference>
<evidence type="ECO:0000256" key="2">
    <source>
        <dbReference type="SAM" id="SignalP"/>
    </source>
</evidence>
<dbReference type="InterPro" id="IPR018247">
    <property type="entry name" value="EF_Hand_1_Ca_BS"/>
</dbReference>
<dbReference type="SUPFAM" id="SSF49899">
    <property type="entry name" value="Concanavalin A-like lectins/glucanases"/>
    <property type="match status" value="1"/>
</dbReference>
<name>A0A5C6ACH8_9BACT</name>
<keyword evidence="4" id="KW-0326">Glycosidase</keyword>
<gene>
    <name evidence="4" type="primary">bglA_1</name>
    <name evidence="4" type="ORF">Pla108_19040</name>
</gene>
<dbReference type="PROSITE" id="PS51762">
    <property type="entry name" value="GH16_2"/>
    <property type="match status" value="1"/>
</dbReference>
<feature type="chain" id="PRO_5023146944" evidence="2">
    <location>
        <begin position="22"/>
        <end position="534"/>
    </location>
</feature>
<keyword evidence="4" id="KW-0378">Hydrolase</keyword>
<organism evidence="4 5">
    <name type="scientific">Botrimarina colliarenosi</name>
    <dbReference type="NCBI Taxonomy" id="2528001"/>
    <lineage>
        <taxon>Bacteria</taxon>
        <taxon>Pseudomonadati</taxon>
        <taxon>Planctomycetota</taxon>
        <taxon>Planctomycetia</taxon>
        <taxon>Pirellulales</taxon>
        <taxon>Lacipirellulaceae</taxon>
        <taxon>Botrimarina</taxon>
    </lineage>
</organism>
<evidence type="ECO:0000259" key="3">
    <source>
        <dbReference type="PROSITE" id="PS51762"/>
    </source>
</evidence>
<dbReference type="Gene3D" id="2.60.120.200">
    <property type="match status" value="1"/>
</dbReference>
<dbReference type="EMBL" id="SJPR01000002">
    <property type="protein sequence ID" value="TWT97752.1"/>
    <property type="molecule type" value="Genomic_DNA"/>
</dbReference>
<dbReference type="Proteomes" id="UP000317421">
    <property type="component" value="Unassembled WGS sequence"/>
</dbReference>
<dbReference type="Gene3D" id="1.10.1330.10">
    <property type="entry name" value="Dockerin domain"/>
    <property type="match status" value="1"/>
</dbReference>
<protein>
    <submittedName>
        <fullName evidence="4">Beta-glucanase</fullName>
        <ecNumber evidence="4">3.2.1.73</ecNumber>
    </submittedName>
</protein>
<feature type="signal peptide" evidence="2">
    <location>
        <begin position="1"/>
        <end position="21"/>
    </location>
</feature>
<dbReference type="SUPFAM" id="SSF63446">
    <property type="entry name" value="Type I dockerin domain"/>
    <property type="match status" value="1"/>
</dbReference>
<dbReference type="GO" id="GO:0042972">
    <property type="term" value="F:licheninase activity"/>
    <property type="evidence" value="ECO:0007669"/>
    <property type="project" value="UniProtKB-EC"/>
</dbReference>
<evidence type="ECO:0000313" key="4">
    <source>
        <dbReference type="EMBL" id="TWT97752.1"/>
    </source>
</evidence>
<dbReference type="PANTHER" id="PTHR10963">
    <property type="entry name" value="GLYCOSYL HYDROLASE-RELATED"/>
    <property type="match status" value="1"/>
</dbReference>
<proteinExistence type="inferred from homology"/>
<dbReference type="Pfam" id="PF00404">
    <property type="entry name" value="Dockerin_1"/>
    <property type="match status" value="1"/>
</dbReference>
<dbReference type="InterPro" id="IPR036439">
    <property type="entry name" value="Dockerin_dom_sf"/>
</dbReference>
<reference evidence="4 5" key="1">
    <citation type="submission" date="2019-02" db="EMBL/GenBank/DDBJ databases">
        <title>Deep-cultivation of Planctomycetes and their phenomic and genomic characterization uncovers novel biology.</title>
        <authorList>
            <person name="Wiegand S."/>
            <person name="Jogler M."/>
            <person name="Boedeker C."/>
            <person name="Pinto D."/>
            <person name="Vollmers J."/>
            <person name="Rivas-Marin E."/>
            <person name="Kohn T."/>
            <person name="Peeters S.H."/>
            <person name="Heuer A."/>
            <person name="Rast P."/>
            <person name="Oberbeckmann S."/>
            <person name="Bunk B."/>
            <person name="Jeske O."/>
            <person name="Meyerdierks A."/>
            <person name="Storesund J.E."/>
            <person name="Kallscheuer N."/>
            <person name="Luecker S."/>
            <person name="Lage O.M."/>
            <person name="Pohl T."/>
            <person name="Merkel B.J."/>
            <person name="Hornburger P."/>
            <person name="Mueller R.-W."/>
            <person name="Bruemmer F."/>
            <person name="Labrenz M."/>
            <person name="Spormann A.M."/>
            <person name="Op Den Camp H."/>
            <person name="Overmann J."/>
            <person name="Amann R."/>
            <person name="Jetten M.S.M."/>
            <person name="Mascher T."/>
            <person name="Medema M.H."/>
            <person name="Devos D.P."/>
            <person name="Kaster A.-K."/>
            <person name="Ovreas L."/>
            <person name="Rohde M."/>
            <person name="Galperin M.Y."/>
            <person name="Jogler C."/>
        </authorList>
    </citation>
    <scope>NUCLEOTIDE SEQUENCE [LARGE SCALE GENOMIC DNA]</scope>
    <source>
        <strain evidence="4 5">Pla108</strain>
    </source>
</reference>
<comment type="similarity">
    <text evidence="1">Belongs to the glycosyl hydrolase 16 family.</text>
</comment>
<feature type="domain" description="GH16" evidence="3">
    <location>
        <begin position="33"/>
        <end position="262"/>
    </location>
</feature>
<sequence precursor="true">MVIRSAFLLALIGLSPVQSIAADSPGWDLVWSDDFDTIDTQRWERVFSTQPTNNSLQAYLPNQLAAVDGNLVITATDTPYQNLPYRSGQVISKAEQRYGRWEVRADLPTSQGNWPAIWLLPDVSKVNWPSGGEIDIMENRGNQPTLTSSAFHYGTNPPYQHNFVYDEQRTSNVGQIVDFHSGFHTYAVDWTPDYLRFYVDGVNYYTVHDADVGGFLSQNTQPMQLVINNAIGGDFLPNPDATSVWPQQMLIDWVRVYEASEGPAQYEFVNGGFEDNGGTLAGWSVFGNDLLDNPNVSTSGVETLGGAAALKVFGPYNGTSYAGVTQGITVEGGASVTASLSAMVRSADPLLGGNEAFLKIEFYDAFGAKYGTQQLLDEQQVVIANNQTATDAWQTQQLEAVAPEGAVEARLAIVFHQPARDAGSVYLDGVAFGVTPTVAQGDFNGDGVVDAADYTVWRDTNNATGPALAADANGDGRVDALDLERWREGYGAKAPGAASSASVPEPSSAVAVMISGLTLAGSRGIAPARTPAAR</sequence>
<dbReference type="InterPro" id="IPR050546">
    <property type="entry name" value="Glycosyl_Hydrlase_16"/>
</dbReference>
<dbReference type="EC" id="3.2.1.73" evidence="4"/>
<keyword evidence="2" id="KW-0732">Signal</keyword>
<evidence type="ECO:0000256" key="1">
    <source>
        <dbReference type="ARBA" id="ARBA00006865"/>
    </source>
</evidence>
<dbReference type="CDD" id="cd08023">
    <property type="entry name" value="GH16_laminarinase_like"/>
    <property type="match status" value="1"/>
</dbReference>